<dbReference type="CDD" id="cd00430">
    <property type="entry name" value="PLPDE_III_AR"/>
    <property type="match status" value="1"/>
</dbReference>
<keyword evidence="2 4" id="KW-0663">Pyridoxal phosphate</keyword>
<feature type="modified residue" description="N6-(pyridoxal phosphate)lysine" evidence="4 5">
    <location>
        <position position="35"/>
    </location>
</feature>
<dbReference type="GO" id="GO:0005829">
    <property type="term" value="C:cytosol"/>
    <property type="evidence" value="ECO:0007669"/>
    <property type="project" value="TreeGrafter"/>
</dbReference>
<dbReference type="UniPathway" id="UPA00042">
    <property type="reaction ID" value="UER00497"/>
</dbReference>
<keyword evidence="3 4" id="KW-0413">Isomerase</keyword>
<comment type="cofactor">
    <cofactor evidence="1 4 5">
        <name>pyridoxal 5'-phosphate</name>
        <dbReference type="ChEBI" id="CHEBI:597326"/>
    </cofactor>
</comment>
<organism evidence="8 9">
    <name type="scientific">Candidatus Buchananbacteria bacterium RIFCSPHIGHO2_01_FULL_39_8</name>
    <dbReference type="NCBI Taxonomy" id="1797533"/>
    <lineage>
        <taxon>Bacteria</taxon>
        <taxon>Candidatus Buchananiibacteriota</taxon>
    </lineage>
</organism>
<gene>
    <name evidence="8" type="ORF">A2731_02010</name>
</gene>
<comment type="similarity">
    <text evidence="4">Belongs to the alanine racemase family.</text>
</comment>
<feature type="active site" description="Proton acceptor; specific for L-alanine" evidence="4">
    <location>
        <position position="267"/>
    </location>
</feature>
<evidence type="ECO:0000256" key="3">
    <source>
        <dbReference type="ARBA" id="ARBA00023235"/>
    </source>
</evidence>
<dbReference type="InterPro" id="IPR009006">
    <property type="entry name" value="Ala_racemase/Decarboxylase_C"/>
</dbReference>
<evidence type="ECO:0000313" key="8">
    <source>
        <dbReference type="EMBL" id="OGY45874.1"/>
    </source>
</evidence>
<comment type="pathway">
    <text evidence="4">Amino-acid biosynthesis; D-alanine biosynthesis; D-alanine from L-alanine: step 1/1.</text>
</comment>
<dbReference type="GO" id="GO:0008784">
    <property type="term" value="F:alanine racemase activity"/>
    <property type="evidence" value="ECO:0007669"/>
    <property type="project" value="UniProtKB-UniRule"/>
</dbReference>
<feature type="binding site" evidence="4 6">
    <location>
        <position position="132"/>
    </location>
    <ligand>
        <name>substrate</name>
    </ligand>
</feature>
<feature type="binding site" evidence="4 6">
    <location>
        <position position="325"/>
    </location>
    <ligand>
        <name>substrate</name>
    </ligand>
</feature>
<dbReference type="HAMAP" id="MF_01201">
    <property type="entry name" value="Ala_racemase"/>
    <property type="match status" value="1"/>
</dbReference>
<dbReference type="NCBIfam" id="TIGR00492">
    <property type="entry name" value="alr"/>
    <property type="match status" value="1"/>
</dbReference>
<dbReference type="PANTHER" id="PTHR30511">
    <property type="entry name" value="ALANINE RACEMASE"/>
    <property type="match status" value="1"/>
</dbReference>
<dbReference type="InterPro" id="IPR001608">
    <property type="entry name" value="Ala_racemase_N"/>
</dbReference>
<reference evidence="8 9" key="1">
    <citation type="journal article" date="2016" name="Nat. Commun.">
        <title>Thousands of microbial genomes shed light on interconnected biogeochemical processes in an aquifer system.</title>
        <authorList>
            <person name="Anantharaman K."/>
            <person name="Brown C.T."/>
            <person name="Hug L.A."/>
            <person name="Sharon I."/>
            <person name="Castelle C.J."/>
            <person name="Probst A.J."/>
            <person name="Thomas B.C."/>
            <person name="Singh A."/>
            <person name="Wilkins M.J."/>
            <person name="Karaoz U."/>
            <person name="Brodie E.L."/>
            <person name="Williams K.H."/>
            <person name="Hubbard S.S."/>
            <person name="Banfield J.F."/>
        </authorList>
    </citation>
    <scope>NUCLEOTIDE SEQUENCE [LARGE SCALE GENOMIC DNA]</scope>
</reference>
<evidence type="ECO:0000256" key="2">
    <source>
        <dbReference type="ARBA" id="ARBA00022898"/>
    </source>
</evidence>
<dbReference type="GO" id="GO:0030170">
    <property type="term" value="F:pyridoxal phosphate binding"/>
    <property type="evidence" value="ECO:0007669"/>
    <property type="project" value="UniProtKB-UniRule"/>
</dbReference>
<feature type="domain" description="Alanine racemase C-terminal" evidence="7">
    <location>
        <begin position="246"/>
        <end position="384"/>
    </location>
</feature>
<comment type="function">
    <text evidence="4">Catalyzes the interconversion of L-alanine and D-alanine. May also act on other amino acids.</text>
</comment>
<dbReference type="AlphaFoldDB" id="A0A1G1Y104"/>
<dbReference type="SUPFAM" id="SSF50621">
    <property type="entry name" value="Alanine racemase C-terminal domain-like"/>
    <property type="match status" value="1"/>
</dbReference>
<dbReference type="EMBL" id="MHIC01000008">
    <property type="protein sequence ID" value="OGY45874.1"/>
    <property type="molecule type" value="Genomic_DNA"/>
</dbReference>
<comment type="catalytic activity">
    <reaction evidence="4">
        <text>L-alanine = D-alanine</text>
        <dbReference type="Rhea" id="RHEA:20249"/>
        <dbReference type="ChEBI" id="CHEBI:57416"/>
        <dbReference type="ChEBI" id="CHEBI:57972"/>
        <dbReference type="EC" id="5.1.1.1"/>
    </reaction>
</comment>
<dbReference type="GO" id="GO:0030632">
    <property type="term" value="P:D-alanine biosynthetic process"/>
    <property type="evidence" value="ECO:0007669"/>
    <property type="project" value="UniProtKB-UniRule"/>
</dbReference>
<dbReference type="STRING" id="1797533.A2731_02010"/>
<dbReference type="Proteomes" id="UP000176241">
    <property type="component" value="Unassembled WGS sequence"/>
</dbReference>
<evidence type="ECO:0000256" key="4">
    <source>
        <dbReference type="HAMAP-Rule" id="MF_01201"/>
    </source>
</evidence>
<dbReference type="Pfam" id="PF01168">
    <property type="entry name" value="Ala_racemase_N"/>
    <property type="match status" value="1"/>
</dbReference>
<dbReference type="PANTHER" id="PTHR30511:SF0">
    <property type="entry name" value="ALANINE RACEMASE, CATABOLIC-RELATED"/>
    <property type="match status" value="1"/>
</dbReference>
<evidence type="ECO:0000313" key="9">
    <source>
        <dbReference type="Proteomes" id="UP000176241"/>
    </source>
</evidence>
<evidence type="ECO:0000256" key="1">
    <source>
        <dbReference type="ARBA" id="ARBA00001933"/>
    </source>
</evidence>
<dbReference type="InterPro" id="IPR011079">
    <property type="entry name" value="Ala_racemase_C"/>
</dbReference>
<protein>
    <recommendedName>
        <fullName evidence="4">Alanine racemase</fullName>
        <ecNumber evidence="4">5.1.1.1</ecNumber>
    </recommendedName>
</protein>
<dbReference type="PRINTS" id="PR00992">
    <property type="entry name" value="ALARACEMASE"/>
</dbReference>
<dbReference type="SUPFAM" id="SSF51419">
    <property type="entry name" value="PLP-binding barrel"/>
    <property type="match status" value="1"/>
</dbReference>
<comment type="caution">
    <text evidence="8">The sequence shown here is derived from an EMBL/GenBank/DDBJ whole genome shotgun (WGS) entry which is preliminary data.</text>
</comment>
<dbReference type="EC" id="5.1.1.1" evidence="4"/>
<dbReference type="Gene3D" id="2.40.37.10">
    <property type="entry name" value="Lyase, Ornithine Decarboxylase, Chain A, domain 1"/>
    <property type="match status" value="1"/>
</dbReference>
<dbReference type="Gene3D" id="3.20.20.10">
    <property type="entry name" value="Alanine racemase"/>
    <property type="match status" value="1"/>
</dbReference>
<sequence length="385" mass="43640">MYNSWVEISQSAILHNLAQYKRIIGSKVAVMPIVKSNAYGHGMIEVAKLVAPKVKWLGVVNLAEALELRRNNIRKRIFVLSYVQPNLLEQGIKQTIELPVYGLQFAKEVSRVDRKLRKTAKIHIKIDTGTSRLGILAKDAINLIKKVNQLPNLKIEGIWSHFAASEENQKYTKFQLDQFNKILDKLDQSGIKIPYKHFACSAATLVNKDSHFNLIRLGISLYGLWPSEQIKKITLKEYYWFRLKPALIWKAKIIQVKEISKGIKVGYGCTYAAPKRIKMAVVAAGYWEGYDRHLSNPPTTSFRRAGKGEILVAGKRCPVIGRVCMNLTMVDVSKVKNVKSGEEVVLLGKQGREEVSVEELAEKIGAINYEVVDRINPLLQRIYLK</sequence>
<dbReference type="SMART" id="SM01005">
    <property type="entry name" value="Ala_racemase_C"/>
    <property type="match status" value="1"/>
</dbReference>
<proteinExistence type="inferred from homology"/>
<evidence type="ECO:0000259" key="7">
    <source>
        <dbReference type="SMART" id="SM01005"/>
    </source>
</evidence>
<evidence type="ECO:0000256" key="6">
    <source>
        <dbReference type="PIRSR" id="PIRSR600821-52"/>
    </source>
</evidence>
<name>A0A1G1Y104_9BACT</name>
<feature type="active site" description="Proton acceptor; specific for D-alanine" evidence="4">
    <location>
        <position position="35"/>
    </location>
</feature>
<dbReference type="GO" id="GO:0009252">
    <property type="term" value="P:peptidoglycan biosynthetic process"/>
    <property type="evidence" value="ECO:0007669"/>
    <property type="project" value="TreeGrafter"/>
</dbReference>
<accession>A0A1G1Y104</accession>
<dbReference type="Pfam" id="PF00842">
    <property type="entry name" value="Ala_racemase_C"/>
    <property type="match status" value="1"/>
</dbReference>
<dbReference type="FunFam" id="3.20.20.10:FF:000002">
    <property type="entry name" value="Alanine racemase"/>
    <property type="match status" value="1"/>
</dbReference>
<evidence type="ECO:0000256" key="5">
    <source>
        <dbReference type="PIRSR" id="PIRSR600821-50"/>
    </source>
</evidence>
<dbReference type="InterPro" id="IPR000821">
    <property type="entry name" value="Ala_racemase"/>
</dbReference>
<dbReference type="InterPro" id="IPR029066">
    <property type="entry name" value="PLP-binding_barrel"/>
</dbReference>